<evidence type="ECO:0008006" key="3">
    <source>
        <dbReference type="Google" id="ProtNLM"/>
    </source>
</evidence>
<gene>
    <name evidence="1" type="ORF">LT85_4022</name>
</gene>
<keyword evidence="2" id="KW-1185">Reference proteome</keyword>
<dbReference type="RefSeq" id="WP_301280474.1">
    <property type="nucleotide sequence ID" value="NZ_CP009962.1"/>
</dbReference>
<proteinExistence type="predicted"/>
<dbReference type="HOGENOM" id="CLU_207691_1_0_4"/>
<evidence type="ECO:0000313" key="2">
    <source>
        <dbReference type="Proteomes" id="UP000030302"/>
    </source>
</evidence>
<dbReference type="AlphaFoldDB" id="A0A0A1FHL7"/>
<dbReference type="PROSITE" id="PS51257">
    <property type="entry name" value="PROKAR_LIPOPROTEIN"/>
    <property type="match status" value="1"/>
</dbReference>
<name>A0A0A1FHL7_9BURK</name>
<dbReference type="EMBL" id="CP009962">
    <property type="protein sequence ID" value="AIY43180.1"/>
    <property type="molecule type" value="Genomic_DNA"/>
</dbReference>
<protein>
    <recommendedName>
        <fullName evidence="3">Lipoprotein</fullName>
    </recommendedName>
</protein>
<dbReference type="KEGG" id="care:LT85_4022"/>
<evidence type="ECO:0000313" key="1">
    <source>
        <dbReference type="EMBL" id="AIY43180.1"/>
    </source>
</evidence>
<dbReference type="Proteomes" id="UP000030302">
    <property type="component" value="Chromosome"/>
</dbReference>
<organism evidence="1 2">
    <name type="scientific">Collimonas arenae</name>
    <dbReference type="NCBI Taxonomy" id="279058"/>
    <lineage>
        <taxon>Bacteria</taxon>
        <taxon>Pseudomonadati</taxon>
        <taxon>Pseudomonadota</taxon>
        <taxon>Betaproteobacteria</taxon>
        <taxon>Burkholderiales</taxon>
        <taxon>Oxalobacteraceae</taxon>
        <taxon>Collimonas</taxon>
    </lineage>
</organism>
<sequence length="42" mass="4785">MKKLITTLVLGTILSTMLSGCIVAPIGPGYYHPHYYHPYDRY</sequence>
<accession>A0A0A1FHL7</accession>
<dbReference type="STRING" id="279058.LT85_4022"/>
<reference evidence="2" key="1">
    <citation type="journal article" date="2014" name="Soil Biol. Biochem.">
        <title>Structure and function of bacterial communities in ageing soils: Insights from the Mendocino ecological staircase.</title>
        <authorList>
            <person name="Uroz S."/>
            <person name="Tech J.J."/>
            <person name="Sawaya N.A."/>
            <person name="Frey-Klett P."/>
            <person name="Leveau J.H.J."/>
        </authorList>
    </citation>
    <scope>NUCLEOTIDE SEQUENCE [LARGE SCALE GENOMIC DNA]</scope>
    <source>
        <strain evidence="2">Cal35</strain>
    </source>
</reference>